<proteinExistence type="predicted"/>
<keyword evidence="2" id="KW-1185">Reference proteome</keyword>
<evidence type="ECO:0000313" key="2">
    <source>
        <dbReference type="Proteomes" id="UP001056535"/>
    </source>
</evidence>
<sequence length="121" mass="13738">MITKEELHDLIAQQAEVHDNHDRPVGQLRRMFFDESTGDLEWVTVQTGKYAGHETYVPLRGASVDLASDPPRLRLGFGKGLIDDAPLMAEEKISRTEHHLSAGQEKQLYAYYRFNTHGSDD</sequence>
<evidence type="ECO:0000313" key="1">
    <source>
        <dbReference type="EMBL" id="USQ76170.1"/>
    </source>
</evidence>
<dbReference type="EMBL" id="CP099490">
    <property type="protein sequence ID" value="USQ76170.1"/>
    <property type="molecule type" value="Genomic_DNA"/>
</dbReference>
<gene>
    <name evidence="1" type="ORF">NF557_16525</name>
</gene>
<dbReference type="Proteomes" id="UP001056535">
    <property type="component" value="Chromosome"/>
</dbReference>
<organism evidence="1 2">
    <name type="scientific">Ornithinimicrobium cryptoxanthini</name>
    <dbReference type="NCBI Taxonomy" id="2934161"/>
    <lineage>
        <taxon>Bacteria</taxon>
        <taxon>Bacillati</taxon>
        <taxon>Actinomycetota</taxon>
        <taxon>Actinomycetes</taxon>
        <taxon>Micrococcales</taxon>
        <taxon>Ornithinimicrobiaceae</taxon>
        <taxon>Ornithinimicrobium</taxon>
    </lineage>
</organism>
<reference evidence="1" key="1">
    <citation type="submission" date="2022-06" db="EMBL/GenBank/DDBJ databases">
        <title>Ornithinimicrobium JY.X270.</title>
        <authorList>
            <person name="Huang Y."/>
        </authorList>
    </citation>
    <scope>NUCLEOTIDE SEQUENCE</scope>
    <source>
        <strain evidence="1">JY.X270</strain>
    </source>
</reference>
<accession>A0ABY4YI45</accession>
<dbReference type="SUPFAM" id="SSF50346">
    <property type="entry name" value="PRC-barrel domain"/>
    <property type="match status" value="1"/>
</dbReference>
<protein>
    <submittedName>
        <fullName evidence="1">PRC-barrel domain-containing protein</fullName>
    </submittedName>
</protein>
<dbReference type="RefSeq" id="WP_252620865.1">
    <property type="nucleotide sequence ID" value="NZ_CP099490.1"/>
</dbReference>
<name>A0ABY4YI45_9MICO</name>
<dbReference type="InterPro" id="IPR011033">
    <property type="entry name" value="PRC_barrel-like_sf"/>
</dbReference>